<reference evidence="1 2" key="1">
    <citation type="submission" date="2021-06" db="EMBL/GenBank/DDBJ databases">
        <authorList>
            <person name="Palmer J.M."/>
        </authorList>
    </citation>
    <scope>NUCLEOTIDE SEQUENCE [LARGE SCALE GENOMIC DNA]</scope>
    <source>
        <strain evidence="1 2">XR_2019</strain>
        <tissue evidence="1">Muscle</tissue>
    </source>
</reference>
<proteinExistence type="predicted"/>
<dbReference type="Proteomes" id="UP001444071">
    <property type="component" value="Unassembled WGS sequence"/>
</dbReference>
<name>A0ABV0VN61_9TELE</name>
<feature type="non-terminal residue" evidence="1">
    <location>
        <position position="111"/>
    </location>
</feature>
<evidence type="ECO:0000313" key="1">
    <source>
        <dbReference type="EMBL" id="MEQ2258693.1"/>
    </source>
</evidence>
<evidence type="ECO:0000313" key="2">
    <source>
        <dbReference type="Proteomes" id="UP001444071"/>
    </source>
</evidence>
<sequence length="111" mass="12517">MNPKTCTCELSSNILQEAFLSCRKSTEPSRVFTSLRVHSSFFFSAVFIRLVQQQQQYDSSVSRPVRPVPDVLLEFCVVRSHVQQPVLPLRGGIPCQAEEAQAGLFTAQRFL</sequence>
<protein>
    <submittedName>
        <fullName evidence="1">Uncharacterized protein</fullName>
    </submittedName>
</protein>
<keyword evidence="2" id="KW-1185">Reference proteome</keyword>
<accession>A0ABV0VN61</accession>
<organism evidence="1 2">
    <name type="scientific">Xenotaenia resolanae</name>
    <dbReference type="NCBI Taxonomy" id="208358"/>
    <lineage>
        <taxon>Eukaryota</taxon>
        <taxon>Metazoa</taxon>
        <taxon>Chordata</taxon>
        <taxon>Craniata</taxon>
        <taxon>Vertebrata</taxon>
        <taxon>Euteleostomi</taxon>
        <taxon>Actinopterygii</taxon>
        <taxon>Neopterygii</taxon>
        <taxon>Teleostei</taxon>
        <taxon>Neoteleostei</taxon>
        <taxon>Acanthomorphata</taxon>
        <taxon>Ovalentaria</taxon>
        <taxon>Atherinomorphae</taxon>
        <taxon>Cyprinodontiformes</taxon>
        <taxon>Goodeidae</taxon>
        <taxon>Xenotaenia</taxon>
    </lineage>
</organism>
<comment type="caution">
    <text evidence="1">The sequence shown here is derived from an EMBL/GenBank/DDBJ whole genome shotgun (WGS) entry which is preliminary data.</text>
</comment>
<dbReference type="EMBL" id="JAHRIM010001213">
    <property type="protein sequence ID" value="MEQ2258693.1"/>
    <property type="molecule type" value="Genomic_DNA"/>
</dbReference>
<gene>
    <name evidence="1" type="ORF">XENORESO_001255</name>
</gene>